<dbReference type="EMBL" id="KZ678142">
    <property type="protein sequence ID" value="PSN62078.1"/>
    <property type="molecule type" value="Genomic_DNA"/>
</dbReference>
<reference evidence="2 3" key="1">
    <citation type="journal article" date="2018" name="Front. Microbiol.">
        <title>Genome-Wide Analysis of Corynespora cassiicola Leaf Fall Disease Putative Effectors.</title>
        <authorList>
            <person name="Lopez D."/>
            <person name="Ribeiro S."/>
            <person name="Label P."/>
            <person name="Fumanal B."/>
            <person name="Venisse J.S."/>
            <person name="Kohler A."/>
            <person name="de Oliveira R.R."/>
            <person name="Labutti K."/>
            <person name="Lipzen A."/>
            <person name="Lail K."/>
            <person name="Bauer D."/>
            <person name="Ohm R.A."/>
            <person name="Barry K.W."/>
            <person name="Spatafora J."/>
            <person name="Grigoriev I.V."/>
            <person name="Martin F.M."/>
            <person name="Pujade-Renaud V."/>
        </authorList>
    </citation>
    <scope>NUCLEOTIDE SEQUENCE [LARGE SCALE GENOMIC DNA]</scope>
    <source>
        <strain evidence="2 3">Philippines</strain>
    </source>
</reference>
<gene>
    <name evidence="2" type="ORF">BS50DRAFT_638658</name>
</gene>
<keyword evidence="3" id="KW-1185">Reference proteome</keyword>
<accession>A0A2T2NAK1</accession>
<feature type="compositionally biased region" description="Basic and acidic residues" evidence="1">
    <location>
        <begin position="16"/>
        <end position="31"/>
    </location>
</feature>
<protein>
    <submittedName>
        <fullName evidence="2">Uncharacterized protein</fullName>
    </submittedName>
</protein>
<evidence type="ECO:0000256" key="1">
    <source>
        <dbReference type="SAM" id="MobiDB-lite"/>
    </source>
</evidence>
<dbReference type="Proteomes" id="UP000240883">
    <property type="component" value="Unassembled WGS sequence"/>
</dbReference>
<name>A0A2T2NAK1_CORCC</name>
<feature type="region of interest" description="Disordered" evidence="1">
    <location>
        <begin position="16"/>
        <end position="76"/>
    </location>
</feature>
<evidence type="ECO:0000313" key="3">
    <source>
        <dbReference type="Proteomes" id="UP000240883"/>
    </source>
</evidence>
<evidence type="ECO:0000313" key="2">
    <source>
        <dbReference type="EMBL" id="PSN62078.1"/>
    </source>
</evidence>
<sequence length="76" mass="8346">MGRAGYDMTVAQIDYTHTKPDVLEPPSDRTEASTQAEPALESPPGTIKMWIHWKGPKGKDETKDNKQKTPSPPKGA</sequence>
<feature type="compositionally biased region" description="Basic and acidic residues" evidence="1">
    <location>
        <begin position="57"/>
        <end position="67"/>
    </location>
</feature>
<proteinExistence type="predicted"/>
<dbReference type="AlphaFoldDB" id="A0A2T2NAK1"/>
<organism evidence="2 3">
    <name type="scientific">Corynespora cassiicola Philippines</name>
    <dbReference type="NCBI Taxonomy" id="1448308"/>
    <lineage>
        <taxon>Eukaryota</taxon>
        <taxon>Fungi</taxon>
        <taxon>Dikarya</taxon>
        <taxon>Ascomycota</taxon>
        <taxon>Pezizomycotina</taxon>
        <taxon>Dothideomycetes</taxon>
        <taxon>Pleosporomycetidae</taxon>
        <taxon>Pleosporales</taxon>
        <taxon>Corynesporascaceae</taxon>
        <taxon>Corynespora</taxon>
    </lineage>
</organism>